<comment type="caution">
    <text evidence="2">The sequence shown here is derived from an EMBL/GenBank/DDBJ whole genome shotgun (WGS) entry which is preliminary data.</text>
</comment>
<protein>
    <submittedName>
        <fullName evidence="2">Uncharacterized protein</fullName>
    </submittedName>
</protein>
<feature type="region of interest" description="Disordered" evidence="1">
    <location>
        <begin position="52"/>
        <end position="72"/>
    </location>
</feature>
<dbReference type="EMBL" id="CALNXI010000396">
    <property type="protein sequence ID" value="CAH3026268.1"/>
    <property type="molecule type" value="Genomic_DNA"/>
</dbReference>
<accession>A0ABN8M9I7</accession>
<evidence type="ECO:0000313" key="3">
    <source>
        <dbReference type="Proteomes" id="UP001159427"/>
    </source>
</evidence>
<evidence type="ECO:0000313" key="2">
    <source>
        <dbReference type="EMBL" id="CAH3026268.1"/>
    </source>
</evidence>
<sequence>MTDSPSNIATRNNSRGPFLFKCCRVVYNKETNRLELPEEEVVGKDFLRCKKGDEEDEEEKEKSYLIGLSETE</sequence>
<gene>
    <name evidence="2" type="ORF">PEVE_00028519</name>
</gene>
<evidence type="ECO:0000256" key="1">
    <source>
        <dbReference type="SAM" id="MobiDB-lite"/>
    </source>
</evidence>
<name>A0ABN8M9I7_9CNID</name>
<dbReference type="Proteomes" id="UP001159427">
    <property type="component" value="Unassembled WGS sequence"/>
</dbReference>
<organism evidence="2 3">
    <name type="scientific">Porites evermanni</name>
    <dbReference type="NCBI Taxonomy" id="104178"/>
    <lineage>
        <taxon>Eukaryota</taxon>
        <taxon>Metazoa</taxon>
        <taxon>Cnidaria</taxon>
        <taxon>Anthozoa</taxon>
        <taxon>Hexacorallia</taxon>
        <taxon>Scleractinia</taxon>
        <taxon>Fungiina</taxon>
        <taxon>Poritidae</taxon>
        <taxon>Porites</taxon>
    </lineage>
</organism>
<proteinExistence type="predicted"/>
<reference evidence="2 3" key="1">
    <citation type="submission" date="2022-05" db="EMBL/GenBank/DDBJ databases">
        <authorList>
            <consortium name="Genoscope - CEA"/>
            <person name="William W."/>
        </authorList>
    </citation>
    <scope>NUCLEOTIDE SEQUENCE [LARGE SCALE GENOMIC DNA]</scope>
</reference>
<keyword evidence="3" id="KW-1185">Reference proteome</keyword>